<evidence type="ECO:0000256" key="1">
    <source>
        <dbReference type="ARBA" id="ARBA00004496"/>
    </source>
</evidence>
<dbReference type="GO" id="GO:0005737">
    <property type="term" value="C:cytoplasm"/>
    <property type="evidence" value="ECO:0007669"/>
    <property type="project" value="UniProtKB-SubCell"/>
</dbReference>
<feature type="domain" description="Hemerythrin-like" evidence="5">
    <location>
        <begin position="82"/>
        <end position="221"/>
    </location>
</feature>
<dbReference type="RefSeq" id="WP_136395446.1">
    <property type="nucleotide sequence ID" value="NZ_SSND01000004.1"/>
</dbReference>
<comment type="caution">
    <text evidence="6">The sequence shown here is derived from an EMBL/GenBank/DDBJ whole genome shotgun (WGS) entry which is preliminary data.</text>
</comment>
<proteinExistence type="predicted"/>
<keyword evidence="3" id="KW-0479">Metal-binding</keyword>
<dbReference type="InterPro" id="IPR019903">
    <property type="entry name" value="RIC_family"/>
</dbReference>
<keyword evidence="2" id="KW-0963">Cytoplasm</keyword>
<evidence type="ECO:0000259" key="5">
    <source>
        <dbReference type="Pfam" id="PF01814"/>
    </source>
</evidence>
<dbReference type="PANTHER" id="PTHR36438:SF1">
    <property type="entry name" value="IRON-SULFUR CLUSTER REPAIR PROTEIN YTFE"/>
    <property type="match status" value="1"/>
</dbReference>
<dbReference type="AlphaFoldDB" id="A0A4V3V061"/>
<dbReference type="OrthoDB" id="9797132at2"/>
<dbReference type="CDD" id="cd12108">
    <property type="entry name" value="Hr-like"/>
    <property type="match status" value="1"/>
</dbReference>
<keyword evidence="7" id="KW-1185">Reference proteome</keyword>
<keyword evidence="4" id="KW-0408">Iron</keyword>
<dbReference type="GO" id="GO:0046872">
    <property type="term" value="F:metal ion binding"/>
    <property type="evidence" value="ECO:0007669"/>
    <property type="project" value="UniProtKB-KW"/>
</dbReference>
<evidence type="ECO:0000313" key="7">
    <source>
        <dbReference type="Proteomes" id="UP000309450"/>
    </source>
</evidence>
<dbReference type="NCBIfam" id="TIGR03652">
    <property type="entry name" value="FeS_repair_RIC"/>
    <property type="match status" value="1"/>
</dbReference>
<evidence type="ECO:0000256" key="4">
    <source>
        <dbReference type="ARBA" id="ARBA00023004"/>
    </source>
</evidence>
<sequence length="225" mass="24892">MTTETLHPAITPASRVGDITDSLPGATEVFRRAGIGFCCGGGETIADAAAHNGADLAALMTELETLLARQANTAPDETMALIDHILARFHDVHREELEWLIPLAQKVETVHGDHEEAPLGLTEALIALADDLDSHMMKEEEILFPMMRTGGNPMIRHPINGMRHEHDEADRLLRAVLKVTRDLALPEGACRSWTALYTGLAKFRDDLMEHMRLENDVLFPRYEAA</sequence>
<evidence type="ECO:0000256" key="3">
    <source>
        <dbReference type="ARBA" id="ARBA00022723"/>
    </source>
</evidence>
<reference evidence="6 7" key="1">
    <citation type="submission" date="2019-04" db="EMBL/GenBank/DDBJ databases">
        <title>Draft genome sequence of Gemmobacter aestuarii sp. nov.</title>
        <authorList>
            <person name="Hameed A."/>
            <person name="Lin S.-Y."/>
            <person name="Shahina M."/>
            <person name="Lai W.-A."/>
            <person name="Young C.-C."/>
        </authorList>
    </citation>
    <scope>NUCLEOTIDE SEQUENCE [LARGE SCALE GENOMIC DNA]</scope>
    <source>
        <strain evidence="6 7">CC-PW-75</strain>
    </source>
</reference>
<dbReference type="Proteomes" id="UP000309450">
    <property type="component" value="Unassembled WGS sequence"/>
</dbReference>
<dbReference type="PANTHER" id="PTHR36438">
    <property type="entry name" value="IRON-SULFUR CLUSTER REPAIR PROTEIN YTFE"/>
    <property type="match status" value="1"/>
</dbReference>
<evidence type="ECO:0000256" key="2">
    <source>
        <dbReference type="ARBA" id="ARBA00022490"/>
    </source>
</evidence>
<dbReference type="InterPro" id="IPR012312">
    <property type="entry name" value="Hemerythrin-like"/>
</dbReference>
<protein>
    <submittedName>
        <fullName evidence="6">Iron-sulfur cluster repair di-iron protein</fullName>
    </submittedName>
</protein>
<comment type="subcellular location">
    <subcellularLocation>
        <location evidence="1">Cytoplasm</location>
    </subcellularLocation>
</comment>
<organism evidence="6 7">
    <name type="scientific">Aliigemmobacter aestuarii</name>
    <dbReference type="NCBI Taxonomy" id="1445661"/>
    <lineage>
        <taxon>Bacteria</taxon>
        <taxon>Pseudomonadati</taxon>
        <taxon>Pseudomonadota</taxon>
        <taxon>Alphaproteobacteria</taxon>
        <taxon>Rhodobacterales</taxon>
        <taxon>Paracoccaceae</taxon>
        <taxon>Aliigemmobacter</taxon>
    </lineage>
</organism>
<evidence type="ECO:0000313" key="6">
    <source>
        <dbReference type="EMBL" id="THD82338.1"/>
    </source>
</evidence>
<dbReference type="Pfam" id="PF04405">
    <property type="entry name" value="ScdA_N"/>
    <property type="match status" value="1"/>
</dbReference>
<dbReference type="EMBL" id="SSND01000004">
    <property type="protein sequence ID" value="THD82338.1"/>
    <property type="molecule type" value="Genomic_DNA"/>
</dbReference>
<dbReference type="Gene3D" id="1.10.3910.10">
    <property type="entry name" value="SP0561-like"/>
    <property type="match status" value="1"/>
</dbReference>
<dbReference type="Gene3D" id="1.20.120.520">
    <property type="entry name" value="nmb1532 protein domain like"/>
    <property type="match status" value="1"/>
</dbReference>
<accession>A0A4V3V061</accession>
<name>A0A4V3V061_9RHOB</name>
<dbReference type="InterPro" id="IPR038062">
    <property type="entry name" value="ScdA-like_N_sf"/>
</dbReference>
<dbReference type="Pfam" id="PF01814">
    <property type="entry name" value="Hemerythrin"/>
    <property type="match status" value="1"/>
</dbReference>
<gene>
    <name evidence="6" type="primary">ric</name>
    <name evidence="6" type="ORF">E7811_14875</name>
</gene>